<comment type="subcellular location">
    <subcellularLocation>
        <location evidence="1">Membrane</location>
        <topology evidence="1">Multi-pass membrane protein</topology>
    </subcellularLocation>
</comment>
<sequence length="161" mass="18954">MDNRKTPLENGLLAFVLLGMFVLPLIYIVTPLFNFANYFLPIWANVLGILMFAIALYLFWRSHHDLGKNWSPTLQVRKDHTLITNGIYRSIRHPMYTSLWLWAMAQALLLTNWIAGLSGIITFGFLYFLRVGNEEKMMLEQFGEQYQAYRQRTKRLVPFIF</sequence>
<dbReference type="PANTHER" id="PTHR12714:SF9">
    <property type="entry name" value="PROTEIN-S-ISOPRENYLCYSTEINE O-METHYLTRANSFERASE"/>
    <property type="match status" value="1"/>
</dbReference>
<evidence type="ECO:0000256" key="4">
    <source>
        <dbReference type="ARBA" id="ARBA00023136"/>
    </source>
</evidence>
<accession>A0A6M0S6D0</accession>
<dbReference type="InterPro" id="IPR054851">
    <property type="entry name" value="Isoprenylcys_mtase"/>
</dbReference>
<keyword evidence="4 5" id="KW-0472">Membrane</keyword>
<dbReference type="GO" id="GO:0004671">
    <property type="term" value="F:protein C-terminal S-isoprenylcysteine carboxyl O-methyltransferase activity"/>
    <property type="evidence" value="ECO:0007669"/>
    <property type="project" value="InterPro"/>
</dbReference>
<dbReference type="EMBL" id="QZCE01000002">
    <property type="protein sequence ID" value="NEZ64024.1"/>
    <property type="molecule type" value="Genomic_DNA"/>
</dbReference>
<evidence type="ECO:0000313" key="7">
    <source>
        <dbReference type="Proteomes" id="UP000473574"/>
    </source>
</evidence>
<evidence type="ECO:0000256" key="5">
    <source>
        <dbReference type="SAM" id="Phobius"/>
    </source>
</evidence>
<reference evidence="6 7" key="1">
    <citation type="journal article" date="2020" name="Microb. Ecol.">
        <title>Ecogenomics of the Marine Benthic Filamentous Cyanobacterium Adonisia.</title>
        <authorList>
            <person name="Walter J.M."/>
            <person name="Coutinho F.H."/>
            <person name="Leomil L."/>
            <person name="Hargreaves P.I."/>
            <person name="Campeao M.E."/>
            <person name="Vieira V.V."/>
            <person name="Silva B.S."/>
            <person name="Fistarol G.O."/>
            <person name="Salomon P.S."/>
            <person name="Sawabe T."/>
            <person name="Mino S."/>
            <person name="Hosokawa M."/>
            <person name="Miyashita H."/>
            <person name="Maruyama F."/>
            <person name="van Verk M.C."/>
            <person name="Dutilh B.E."/>
            <person name="Thompson C.C."/>
            <person name="Thompson F.L."/>
        </authorList>
    </citation>
    <scope>NUCLEOTIDE SEQUENCE [LARGE SCALE GENOMIC DNA]</scope>
    <source>
        <strain evidence="6 7">CCMR0082</strain>
    </source>
</reference>
<keyword evidence="6" id="KW-0489">Methyltransferase</keyword>
<protein>
    <submittedName>
        <fullName evidence="6">Isoprenylcysteine carboxylmethyltransferase family protein</fullName>
    </submittedName>
</protein>
<name>A0A6M0S6D0_9CYAN</name>
<dbReference type="GO" id="GO:0016020">
    <property type="term" value="C:membrane"/>
    <property type="evidence" value="ECO:0007669"/>
    <property type="project" value="UniProtKB-SubCell"/>
</dbReference>
<feature type="transmembrane region" description="Helical" evidence="5">
    <location>
        <begin position="99"/>
        <end position="129"/>
    </location>
</feature>
<evidence type="ECO:0000256" key="1">
    <source>
        <dbReference type="ARBA" id="ARBA00004141"/>
    </source>
</evidence>
<evidence type="ECO:0000256" key="3">
    <source>
        <dbReference type="ARBA" id="ARBA00022989"/>
    </source>
</evidence>
<dbReference type="Pfam" id="PF04140">
    <property type="entry name" value="ICMT"/>
    <property type="match status" value="1"/>
</dbReference>
<dbReference type="GO" id="GO:0032259">
    <property type="term" value="P:methylation"/>
    <property type="evidence" value="ECO:0007669"/>
    <property type="project" value="UniProtKB-KW"/>
</dbReference>
<evidence type="ECO:0000256" key="2">
    <source>
        <dbReference type="ARBA" id="ARBA00022692"/>
    </source>
</evidence>
<organism evidence="6 7">
    <name type="scientific">Adonisia turfae CCMR0082</name>
    <dbReference type="NCBI Taxonomy" id="2304604"/>
    <lineage>
        <taxon>Bacteria</taxon>
        <taxon>Bacillati</taxon>
        <taxon>Cyanobacteriota</taxon>
        <taxon>Adonisia</taxon>
        <taxon>Adonisia turfae</taxon>
    </lineage>
</organism>
<keyword evidence="3 5" id="KW-1133">Transmembrane helix</keyword>
<dbReference type="Gene3D" id="1.20.120.1630">
    <property type="match status" value="1"/>
</dbReference>
<feature type="transmembrane region" description="Helical" evidence="5">
    <location>
        <begin position="12"/>
        <end position="30"/>
    </location>
</feature>
<evidence type="ECO:0000313" key="6">
    <source>
        <dbReference type="EMBL" id="NEZ64024.1"/>
    </source>
</evidence>
<dbReference type="Proteomes" id="UP000473574">
    <property type="component" value="Unassembled WGS sequence"/>
</dbReference>
<dbReference type="AlphaFoldDB" id="A0A6M0S6D0"/>
<keyword evidence="6" id="KW-0808">Transferase</keyword>
<keyword evidence="2 5" id="KW-0812">Transmembrane</keyword>
<comment type="caution">
    <text evidence="6">The sequence shown here is derived from an EMBL/GenBank/DDBJ whole genome shotgun (WGS) entry which is preliminary data.</text>
</comment>
<feature type="transmembrane region" description="Helical" evidence="5">
    <location>
        <begin position="42"/>
        <end position="60"/>
    </location>
</feature>
<gene>
    <name evidence="6" type="ORF">D0962_14710</name>
</gene>
<proteinExistence type="predicted"/>
<dbReference type="PANTHER" id="PTHR12714">
    <property type="entry name" value="PROTEIN-S ISOPRENYLCYSTEINE O-METHYLTRANSFERASE"/>
    <property type="match status" value="1"/>
</dbReference>
<dbReference type="NCBIfam" id="NF040696">
    <property type="entry name" value="isopcys_mtase"/>
    <property type="match status" value="1"/>
</dbReference>
<dbReference type="InterPro" id="IPR007269">
    <property type="entry name" value="ICMT_MeTrfase"/>
</dbReference>